<dbReference type="AlphaFoldDB" id="A0A652YPX2"/>
<name>A0A652YPX2_NOCGL</name>
<dbReference type="GO" id="GO:0016020">
    <property type="term" value="C:membrane"/>
    <property type="evidence" value="ECO:0007669"/>
    <property type="project" value="UniProtKB-SubCell"/>
</dbReference>
<organism evidence="5">
    <name type="scientific">Nocardia globerula</name>
    <dbReference type="NCBI Taxonomy" id="1818"/>
    <lineage>
        <taxon>Bacteria</taxon>
        <taxon>Bacillati</taxon>
        <taxon>Actinomycetota</taxon>
        <taxon>Actinomycetes</taxon>
        <taxon>Mycobacteriales</taxon>
        <taxon>Nocardiaceae</taxon>
        <taxon>Nocardia</taxon>
    </lineage>
</organism>
<dbReference type="EMBL" id="VNIQ01000004">
    <property type="protein sequence ID" value="TYQ03858.1"/>
    <property type="molecule type" value="Genomic_DNA"/>
</dbReference>
<gene>
    <name evidence="5" type="ORF">FNL38_104227</name>
</gene>
<reference evidence="5" key="1">
    <citation type="submission" date="2019-07" db="EMBL/GenBank/DDBJ databases">
        <title>Genomic Encyclopedia of Type Strains, Phase IV (KMG-IV): sequencing the most valuable type-strain genomes for metagenomic binning, comparative biology and taxonomic classification.</title>
        <authorList>
            <person name="Goeker M."/>
        </authorList>
    </citation>
    <scope>NUCLEOTIDE SEQUENCE</scope>
    <source>
        <strain evidence="5">DSM 44596</strain>
    </source>
</reference>
<protein>
    <submittedName>
        <fullName evidence="5">Putative membrane protein</fullName>
    </submittedName>
</protein>
<comment type="subcellular location">
    <subcellularLocation>
        <location evidence="1">Membrane</location>
        <topology evidence="1">Multi-pass membrane protein</topology>
    </subcellularLocation>
</comment>
<comment type="caution">
    <text evidence="5">The sequence shown here is derived from an EMBL/GenBank/DDBJ whole genome shotgun (WGS) entry which is preliminary data.</text>
</comment>
<evidence type="ECO:0000256" key="3">
    <source>
        <dbReference type="ARBA" id="ARBA00022989"/>
    </source>
</evidence>
<keyword evidence="3" id="KW-1133">Transmembrane helix</keyword>
<keyword evidence="2" id="KW-0812">Transmembrane</keyword>
<accession>A0A652YPX2</accession>
<evidence type="ECO:0000313" key="5">
    <source>
        <dbReference type="EMBL" id="TYQ03858.1"/>
    </source>
</evidence>
<proteinExistence type="predicted"/>
<evidence type="ECO:0000256" key="1">
    <source>
        <dbReference type="ARBA" id="ARBA00004141"/>
    </source>
</evidence>
<keyword evidence="4" id="KW-0472">Membrane</keyword>
<dbReference type="PANTHER" id="PTHR43077:SF10">
    <property type="entry name" value="TRANSPORT PERMEASE PROTEIN"/>
    <property type="match status" value="1"/>
</dbReference>
<evidence type="ECO:0000256" key="4">
    <source>
        <dbReference type="ARBA" id="ARBA00023136"/>
    </source>
</evidence>
<evidence type="ECO:0000256" key="2">
    <source>
        <dbReference type="ARBA" id="ARBA00022692"/>
    </source>
</evidence>
<dbReference type="PANTHER" id="PTHR43077">
    <property type="entry name" value="TRANSPORT PERMEASE YVFS-RELATED"/>
    <property type="match status" value="1"/>
</dbReference>
<dbReference type="InterPro" id="IPR051328">
    <property type="entry name" value="T7SS_ABC-Transporter"/>
</dbReference>
<sequence length="451" mass="45655">MSTANNTENTHRQPSLLGRRLAVGGLAAVVVGAVAGTGWVWFSGSENNSRTVAIVNTDAGTMLDGEELRAGDTLVETLSASEDFEFHVVDSPGGNYFATLTVPENFSEAVASMLGPDPQQASIDLEVQGSGGAQAVALTSAVSAQVSADGIKGLMSQTSAARRAFDQNLVTAQMLVAGTAGAEKSIDQVKAGADTILPYLETARAGSLQLTSVAEQVSGVVDQAAGSAEELATRADSLGLTLGEASSSTADLKSRIDSLTGALSGLPVPQDITAQLASVSTDLGAVTAQLNAVPSMLGGSVGPDTALGDLVRTAVGQLQGASAQLNSAAGQLSDGLIPIADQAPQMLEDVTTQITQGFGTLKSVATSLVTGLDTAKSGLPALTTPQQVQLMSVLSDPVAVNQTPAPGSGSDSRTIALMFGVATALLAGALLTQTAAPLVKERRRVEQEERD</sequence>